<keyword evidence="4 6" id="KW-0560">Oxidoreductase</keyword>
<evidence type="ECO:0000256" key="4">
    <source>
        <dbReference type="ARBA" id="ARBA00023002"/>
    </source>
</evidence>
<dbReference type="InterPro" id="IPR000534">
    <property type="entry name" value="Semialdehyde_DH_NAD-bd"/>
</dbReference>
<comment type="pathway">
    <text evidence="6">Amino-acid biosynthesis; L-lysine biosynthesis via AAA pathway; L-lysine from L-alpha-aminoadipate (Thermus route): step 3/5.</text>
</comment>
<dbReference type="GO" id="GO:0051287">
    <property type="term" value="F:NAD binding"/>
    <property type="evidence" value="ECO:0007669"/>
    <property type="project" value="InterPro"/>
</dbReference>
<dbReference type="RefSeq" id="WP_103127902.1">
    <property type="nucleotide sequence ID" value="NZ_BFAG01000001.1"/>
</dbReference>
<evidence type="ECO:0000259" key="8">
    <source>
        <dbReference type="SMART" id="SM00859"/>
    </source>
</evidence>
<comment type="catalytic activity">
    <reaction evidence="6">
        <text>[amino-group carrier protein]-C-terminal-N-(1-carboxy-5-oxopentan-1-yl)-L-glutamine + phosphate + NADP(+) = [amino-group carrier protein]-C-terminal-N-(1-carboxy-5-phosphooxy-5-oxopentan-1-yl)-L-glutamine + NADPH + H(+)</text>
        <dbReference type="Rhea" id="RHEA:41948"/>
        <dbReference type="Rhea" id="RHEA-COMP:9712"/>
        <dbReference type="Rhea" id="RHEA-COMP:9714"/>
        <dbReference type="ChEBI" id="CHEBI:15378"/>
        <dbReference type="ChEBI" id="CHEBI:43474"/>
        <dbReference type="ChEBI" id="CHEBI:57783"/>
        <dbReference type="ChEBI" id="CHEBI:58349"/>
        <dbReference type="ChEBI" id="CHEBI:78499"/>
        <dbReference type="ChEBI" id="CHEBI:78501"/>
        <dbReference type="EC" id="1.2.1.103"/>
    </reaction>
</comment>
<dbReference type="HAMAP" id="MF_00150">
    <property type="entry name" value="ArgC_type1"/>
    <property type="match status" value="1"/>
</dbReference>
<accession>A0A2I9D1T1</accession>
<reference evidence="10" key="1">
    <citation type="submission" date="2018-01" db="EMBL/GenBank/DDBJ databases">
        <title>Draft Genome Sequence of the Radioresistant Bacterium Deinococcus aerius TR0125, Isolated from the Higher Atmosphere above Japan.</title>
        <authorList>
            <person name="Satoh K."/>
            <person name="Arai H."/>
            <person name="Sanzen T."/>
            <person name="Kawaguchi Y."/>
            <person name="Hayashi H."/>
            <person name="Yokobori S."/>
            <person name="Yamagishi A."/>
            <person name="Oono Y."/>
            <person name="Narumi I."/>
        </authorList>
    </citation>
    <scope>NUCLEOTIDE SEQUENCE [LARGE SCALE GENOMIC DNA]</scope>
    <source>
        <strain evidence="10">TR0125</strain>
    </source>
</reference>
<evidence type="ECO:0000313" key="9">
    <source>
        <dbReference type="EMBL" id="GBF04366.1"/>
    </source>
</evidence>
<proteinExistence type="inferred from homology"/>
<comment type="caution">
    <text evidence="9">The sequence shown here is derived from an EMBL/GenBank/DDBJ whole genome shotgun (WGS) entry which is preliminary data.</text>
</comment>
<dbReference type="Proteomes" id="UP000236569">
    <property type="component" value="Unassembled WGS sequence"/>
</dbReference>
<dbReference type="GO" id="GO:0043870">
    <property type="term" value="F:N-acetyl-gamma-aminoadipyl-phosphate reductase activity"/>
    <property type="evidence" value="ECO:0007669"/>
    <property type="project" value="RHEA"/>
</dbReference>
<dbReference type="InterPro" id="IPR023013">
    <property type="entry name" value="AGPR_AS"/>
</dbReference>
<dbReference type="EC" id="1.2.1.103" evidence="6"/>
<evidence type="ECO:0000256" key="2">
    <source>
        <dbReference type="ARBA" id="ARBA00022605"/>
    </source>
</evidence>
<dbReference type="InterPro" id="IPR058924">
    <property type="entry name" value="AGPR_dimerisation_dom"/>
</dbReference>
<dbReference type="AlphaFoldDB" id="A0A2I9D1T1"/>
<feature type="binding site" evidence="6">
    <location>
        <begin position="20"/>
        <end position="23"/>
    </location>
    <ligand>
        <name>NADP(+)</name>
        <dbReference type="ChEBI" id="CHEBI:58349"/>
    </ligand>
</feature>
<dbReference type="GO" id="GO:0003942">
    <property type="term" value="F:N-acetyl-gamma-glutamyl-phosphate reductase activity"/>
    <property type="evidence" value="ECO:0007669"/>
    <property type="project" value="InterPro"/>
</dbReference>
<keyword evidence="10" id="KW-1185">Reference proteome</keyword>
<keyword evidence="2 6" id="KW-0028">Amino-acid biosynthesis</keyword>
<comment type="caution">
    <text evidence="6">Lacks conserved residue(s) required for the propagation of feature annotation.</text>
</comment>
<name>A0A2I9D1T1_9DEIO</name>
<dbReference type="Gene3D" id="3.30.360.10">
    <property type="entry name" value="Dihydrodipicolinate Reductase, domain 2"/>
    <property type="match status" value="1"/>
</dbReference>
<dbReference type="GO" id="GO:0006526">
    <property type="term" value="P:L-arginine biosynthetic process"/>
    <property type="evidence" value="ECO:0007669"/>
    <property type="project" value="InterPro"/>
</dbReference>
<dbReference type="EMBL" id="BFAG01000001">
    <property type="protein sequence ID" value="GBF04366.1"/>
    <property type="molecule type" value="Genomic_DNA"/>
</dbReference>
<evidence type="ECO:0000256" key="3">
    <source>
        <dbReference type="ARBA" id="ARBA00022857"/>
    </source>
</evidence>
<evidence type="ECO:0000256" key="5">
    <source>
        <dbReference type="ARBA" id="ARBA00023154"/>
    </source>
</evidence>
<evidence type="ECO:0000256" key="6">
    <source>
        <dbReference type="HAMAP-Rule" id="MF_02083"/>
    </source>
</evidence>
<dbReference type="SUPFAM" id="SSF55347">
    <property type="entry name" value="Glyceraldehyde-3-phosphate dehydrogenase-like, C-terminal domain"/>
    <property type="match status" value="1"/>
</dbReference>
<protein>
    <recommendedName>
        <fullName evidence="6">[LysW]-L-2-aminoadipate 6-phosphate reductase</fullName>
        <ecNumber evidence="6">1.2.1.103</ecNumber>
    </recommendedName>
</protein>
<keyword evidence="5 6" id="KW-0457">Lysine biosynthesis</keyword>
<comment type="subcellular location">
    <subcellularLocation>
        <location evidence="6">Cytoplasm</location>
    </subcellularLocation>
</comment>
<keyword evidence="3 6" id="KW-0521">NADP</keyword>
<dbReference type="InterPro" id="IPR000706">
    <property type="entry name" value="AGPR_type-1"/>
</dbReference>
<dbReference type="PANTHER" id="PTHR32338">
    <property type="entry name" value="N-ACETYL-GAMMA-GLUTAMYL-PHOSPHATE REDUCTASE, CHLOROPLASTIC-RELATED-RELATED"/>
    <property type="match status" value="1"/>
</dbReference>
<evidence type="ECO:0000256" key="1">
    <source>
        <dbReference type="ARBA" id="ARBA00022490"/>
    </source>
</evidence>
<dbReference type="CDD" id="cd23939">
    <property type="entry name" value="AGPR_1_C_LysY"/>
    <property type="match status" value="1"/>
</dbReference>
<dbReference type="Gene3D" id="3.40.50.720">
    <property type="entry name" value="NAD(P)-binding Rossmann-like Domain"/>
    <property type="match status" value="1"/>
</dbReference>
<dbReference type="InterPro" id="IPR050085">
    <property type="entry name" value="AGPR"/>
</dbReference>
<dbReference type="UniPathway" id="UPA00033">
    <property type="reaction ID" value="UER00037"/>
</dbReference>
<dbReference type="HAMAP" id="MF_02083">
    <property type="entry name" value="LysY"/>
    <property type="match status" value="1"/>
</dbReference>
<feature type="binding site" evidence="6">
    <location>
        <position position="321"/>
    </location>
    <ligand>
        <name>NADP(+)</name>
        <dbReference type="ChEBI" id="CHEBI:58349"/>
    </ligand>
</feature>
<evidence type="ECO:0000313" key="10">
    <source>
        <dbReference type="Proteomes" id="UP000236569"/>
    </source>
</evidence>
<dbReference type="InterPro" id="IPR037535">
    <property type="entry name" value="LysY"/>
</dbReference>
<dbReference type="InterPro" id="IPR036291">
    <property type="entry name" value="NAD(P)-bd_dom_sf"/>
</dbReference>
<dbReference type="OrthoDB" id="9801289at2"/>
<feature type="domain" description="Semialdehyde dehydrogenase NAD-binding" evidence="8">
    <location>
        <begin position="13"/>
        <end position="149"/>
    </location>
</feature>
<dbReference type="Pfam" id="PF01118">
    <property type="entry name" value="Semialdhyde_dh"/>
    <property type="match status" value="1"/>
</dbReference>
<dbReference type="GO" id="GO:0019878">
    <property type="term" value="P:lysine biosynthetic process via aminoadipic acid"/>
    <property type="evidence" value="ECO:0007669"/>
    <property type="project" value="UniProtKB-UniRule"/>
</dbReference>
<dbReference type="CDD" id="cd24151">
    <property type="entry name" value="AGPR_1_N_LysY"/>
    <property type="match status" value="1"/>
</dbReference>
<dbReference type="NCBIfam" id="TIGR01850">
    <property type="entry name" value="argC"/>
    <property type="match status" value="1"/>
</dbReference>
<keyword evidence="1 6" id="KW-0963">Cytoplasm</keyword>
<dbReference type="SMART" id="SM00859">
    <property type="entry name" value="Semialdhyde_dh"/>
    <property type="match status" value="1"/>
</dbReference>
<organism evidence="9 10">
    <name type="scientific">Deinococcus aerius</name>
    <dbReference type="NCBI Taxonomy" id="200253"/>
    <lineage>
        <taxon>Bacteria</taxon>
        <taxon>Thermotogati</taxon>
        <taxon>Deinococcota</taxon>
        <taxon>Deinococci</taxon>
        <taxon>Deinococcales</taxon>
        <taxon>Deinococcaceae</taxon>
        <taxon>Deinococcus</taxon>
    </lineage>
</organism>
<feature type="active site" evidence="6 7">
    <location>
        <position position="157"/>
    </location>
</feature>
<sequence length="354" mass="38441">MSGSDRPNSGQHSVAIVGGSGYAGGEFLRLALGHPHLNVTQVTSERSAGQPVSLVHPNLRGRTNLKFRKAAELEEADILVLALPHGSAAKRMAEFEGKARVIVDLSADFRLKDPEVYRATYGEEHPTPERLNEWVYGNPELHREELRTATRIACAGCFATSVILPLYPLLKLGVLLPKDIIATGLVGSSAAGASATEASHHPERAGSLRVYKPVGHRHTAEAQQELPGRFPLHLTAISTPNVRGILTTIQAWIPDGYSDRDVWSAYREVYGQEPFIRIVKVAKGIHRYPDPMLLDGTNYCDLGFEMDMDSGRVVLMSALDNLVKGTAGHALQSLNIAHGWDETAGLEFAGLHPA</sequence>
<dbReference type="GO" id="GO:0005737">
    <property type="term" value="C:cytoplasm"/>
    <property type="evidence" value="ECO:0007669"/>
    <property type="project" value="UniProtKB-SubCell"/>
</dbReference>
<dbReference type="PANTHER" id="PTHR32338:SF11">
    <property type="entry name" value="[LYSW]-L-2-AMINOADIPATE_[LYSW]-L-GLUTAMATE PHOSPHATE REDUCTASE-RELATED"/>
    <property type="match status" value="1"/>
</dbReference>
<dbReference type="PROSITE" id="PS01224">
    <property type="entry name" value="ARGC"/>
    <property type="match status" value="1"/>
</dbReference>
<dbReference type="Pfam" id="PF22698">
    <property type="entry name" value="Semialdhyde_dhC_1"/>
    <property type="match status" value="1"/>
</dbReference>
<comment type="similarity">
    <text evidence="6">Belongs to the NAGSA dehydrogenase family. Type 1 subfamily. LysY sub-subfamily.</text>
</comment>
<comment type="function">
    <text evidence="6">Catalyzes the NADPH-dependent reduction of [LysW]-aminoadipate 6-phosphate to yield [LysW]-aminoadipate 6-semialdehyde.</text>
</comment>
<evidence type="ECO:0000256" key="7">
    <source>
        <dbReference type="PROSITE-ProRule" id="PRU10010"/>
    </source>
</evidence>
<dbReference type="SUPFAM" id="SSF51735">
    <property type="entry name" value="NAD(P)-binding Rossmann-fold domains"/>
    <property type="match status" value="1"/>
</dbReference>
<gene>
    <name evidence="6" type="primary">lysY</name>
    <name evidence="9" type="ORF">DAERI_010538</name>
</gene>
<dbReference type="GO" id="GO:0070401">
    <property type="term" value="F:NADP+ binding"/>
    <property type="evidence" value="ECO:0007669"/>
    <property type="project" value="InterPro"/>
</dbReference>